<accession>A0A8J8P6Z9</accession>
<evidence type="ECO:0000313" key="2">
    <source>
        <dbReference type="Proteomes" id="UP000785679"/>
    </source>
</evidence>
<dbReference type="AlphaFoldDB" id="A0A8J8P6Z9"/>
<name>A0A8J8P6Z9_HALGN</name>
<evidence type="ECO:0000313" key="1">
    <source>
        <dbReference type="EMBL" id="TNV88093.1"/>
    </source>
</evidence>
<proteinExistence type="predicted"/>
<protein>
    <submittedName>
        <fullName evidence="1">Uncharacterized protein</fullName>
    </submittedName>
</protein>
<dbReference type="Proteomes" id="UP000785679">
    <property type="component" value="Unassembled WGS sequence"/>
</dbReference>
<comment type="caution">
    <text evidence="1">The sequence shown here is derived from an EMBL/GenBank/DDBJ whole genome shotgun (WGS) entry which is preliminary data.</text>
</comment>
<reference evidence="1" key="1">
    <citation type="submission" date="2019-06" db="EMBL/GenBank/DDBJ databases">
        <authorList>
            <person name="Zheng W."/>
        </authorList>
    </citation>
    <scope>NUCLEOTIDE SEQUENCE</scope>
    <source>
        <strain evidence="1">QDHG01</strain>
    </source>
</reference>
<sequence>MRPSIPYQASTCLQIRSINYSFCNKNYDSQILYRPEGCNILDRCTVKARLFNKIGARLNIQVPTQGSLTVKNIIFDSIDSILDCKSLI</sequence>
<keyword evidence="2" id="KW-1185">Reference proteome</keyword>
<organism evidence="1 2">
    <name type="scientific">Halteria grandinella</name>
    <dbReference type="NCBI Taxonomy" id="5974"/>
    <lineage>
        <taxon>Eukaryota</taxon>
        <taxon>Sar</taxon>
        <taxon>Alveolata</taxon>
        <taxon>Ciliophora</taxon>
        <taxon>Intramacronucleata</taxon>
        <taxon>Spirotrichea</taxon>
        <taxon>Stichotrichia</taxon>
        <taxon>Sporadotrichida</taxon>
        <taxon>Halteriidae</taxon>
        <taxon>Halteria</taxon>
    </lineage>
</organism>
<gene>
    <name evidence="1" type="ORF">FGO68_gene15870</name>
</gene>
<dbReference type="EMBL" id="RRYP01000075">
    <property type="protein sequence ID" value="TNV88093.1"/>
    <property type="molecule type" value="Genomic_DNA"/>
</dbReference>